<gene>
    <name evidence="2" type="ORF">RchiOBHm_Chr2g0101071</name>
</gene>
<proteinExistence type="predicted"/>
<dbReference type="Gene3D" id="3.40.50.300">
    <property type="entry name" value="P-loop containing nucleotide triphosphate hydrolases"/>
    <property type="match status" value="1"/>
</dbReference>
<keyword evidence="3" id="KW-1185">Reference proteome</keyword>
<evidence type="ECO:0000313" key="3">
    <source>
        <dbReference type="Proteomes" id="UP000238479"/>
    </source>
</evidence>
<dbReference type="GO" id="GO:0003689">
    <property type="term" value="F:DNA clamp loader activity"/>
    <property type="evidence" value="ECO:0007669"/>
    <property type="project" value="TreeGrafter"/>
</dbReference>
<dbReference type="SUPFAM" id="SSF48019">
    <property type="entry name" value="post-AAA+ oligomerization domain-like"/>
    <property type="match status" value="1"/>
</dbReference>
<feature type="compositionally biased region" description="Basic and acidic residues" evidence="1">
    <location>
        <begin position="130"/>
        <end position="150"/>
    </location>
</feature>
<dbReference type="GO" id="GO:0005663">
    <property type="term" value="C:DNA replication factor C complex"/>
    <property type="evidence" value="ECO:0007669"/>
    <property type="project" value="TreeGrafter"/>
</dbReference>
<feature type="region of interest" description="Disordered" evidence="1">
    <location>
        <begin position="1"/>
        <end position="48"/>
    </location>
</feature>
<organism evidence="2 3">
    <name type="scientific">Rosa chinensis</name>
    <name type="common">China rose</name>
    <dbReference type="NCBI Taxonomy" id="74649"/>
    <lineage>
        <taxon>Eukaryota</taxon>
        <taxon>Viridiplantae</taxon>
        <taxon>Streptophyta</taxon>
        <taxon>Embryophyta</taxon>
        <taxon>Tracheophyta</taxon>
        <taxon>Spermatophyta</taxon>
        <taxon>Magnoliopsida</taxon>
        <taxon>eudicotyledons</taxon>
        <taxon>Gunneridae</taxon>
        <taxon>Pentapetalae</taxon>
        <taxon>rosids</taxon>
        <taxon>fabids</taxon>
        <taxon>Rosales</taxon>
        <taxon>Rosaceae</taxon>
        <taxon>Rosoideae</taxon>
        <taxon>Rosoideae incertae sedis</taxon>
        <taxon>Rosa</taxon>
    </lineage>
</organism>
<accession>A0A2P6RMA4</accession>
<dbReference type="Gene3D" id="1.10.8.60">
    <property type="match status" value="1"/>
</dbReference>
<protein>
    <submittedName>
        <fullName evidence="2">Putative DNA polymerase III, clamp loader complex, gamma/delta/delta subunit</fullName>
    </submittedName>
</protein>
<feature type="region of interest" description="Disordered" evidence="1">
    <location>
        <begin position="318"/>
        <end position="408"/>
    </location>
</feature>
<name>A0A2P6RMA4_ROSCH</name>
<dbReference type="GO" id="GO:0006281">
    <property type="term" value="P:DNA repair"/>
    <property type="evidence" value="ECO:0007669"/>
    <property type="project" value="TreeGrafter"/>
</dbReference>
<dbReference type="FunFam" id="1.10.8.60:FF:000030">
    <property type="entry name" value="replication factor C subunit 3"/>
    <property type="match status" value="1"/>
</dbReference>
<dbReference type="Pfam" id="PF21960">
    <property type="entry name" value="RCF1-5-like_lid"/>
    <property type="match status" value="1"/>
</dbReference>
<dbReference type="InterPro" id="IPR050238">
    <property type="entry name" value="DNA_Rep/Repair_Clamp_Loader"/>
</dbReference>
<dbReference type="GO" id="GO:0006261">
    <property type="term" value="P:DNA-templated DNA replication"/>
    <property type="evidence" value="ECO:0007669"/>
    <property type="project" value="TreeGrafter"/>
</dbReference>
<dbReference type="PANTHER" id="PTHR11669:SF25">
    <property type="entry name" value="OS02G0704966 PROTEIN"/>
    <property type="match status" value="1"/>
</dbReference>
<dbReference type="EMBL" id="PDCK01000040">
    <property type="protein sequence ID" value="PRQ47569.1"/>
    <property type="molecule type" value="Genomic_DNA"/>
</dbReference>
<sequence>MENHFSRHSRTSQTSLKTRRSGYEPSDNETDFLETPWHGHNRKISGGLESEVTKAAGLELARNISPFKHSRRHASRFEYDASSARNDAVVSPVRRRTSSKSPYKQRREDGTVCSPIAGVETRRNISPLSKAERRRGASPLKPEKEGHDVNDADQIVNSNRKQSQRRPGRDPQSRRSSTAPRVRARSEVEKKGNYSATPTKGERTPSPLSKALVLTTPTARERTPSPLSKAPVLTTPTARERTPSPISKGLIQQQRQHTKSPSVGEINEMIANAKLARTPLEANSPLAFGSSESFAPGDIFFSRECKILALPKTVNPTPKPKNALPKTVNPIPKPKNGSGFENRLISPNVKMVTPRGNGFDQNARGTPLSYNLSQTTTTTSSSALSRQSSKMSGTSGSTTASAKKFTANRKKSESHSLFACMRKGGSCRKTKSPEHSPVFNEASFIQKAFVDESLRQFWADNHRPASLNGFTCHMQEAQLLKDLVIDNKFPHILLSGPPGSGKKALTMAFLREIYGDASWEISHDLRCFQIQEQMSMQVMVPLTSSAHHIELNVRVEANARYALMGLVKEINSENDIAPEISTINLKGNHKVLVLYDVDRAAEHIQHLIKWIMDCYSEACKLILCCENDEDIVESVKNRCTVIKLDAPVTQEITEVLAQIARKENFDLPTNFANKIANKSKQNLRKAIMGLEATKAHNYPFVDNQPIPIGWEEVLVEVAAEILADPSPKRLFFIRGKFQKLLVGFVHPKLILMKLVEQFLKAMDGSSKRDLYYWHAYYVSSLPHT</sequence>
<feature type="compositionally biased region" description="Polar residues" evidence="1">
    <location>
        <begin position="359"/>
        <end position="371"/>
    </location>
</feature>
<dbReference type="AlphaFoldDB" id="A0A2P6RMA4"/>
<feature type="compositionally biased region" description="Basic residues" evidence="1">
    <location>
        <begin position="1"/>
        <end position="10"/>
    </location>
</feature>
<dbReference type="GO" id="GO:0005634">
    <property type="term" value="C:nucleus"/>
    <property type="evidence" value="ECO:0007669"/>
    <property type="project" value="TreeGrafter"/>
</dbReference>
<dbReference type="GO" id="GO:0003677">
    <property type="term" value="F:DNA binding"/>
    <property type="evidence" value="ECO:0007669"/>
    <property type="project" value="InterPro"/>
</dbReference>
<feature type="region of interest" description="Disordered" evidence="1">
    <location>
        <begin position="68"/>
        <end position="244"/>
    </location>
</feature>
<comment type="caution">
    <text evidence="2">The sequence shown here is derived from an EMBL/GenBank/DDBJ whole genome shotgun (WGS) entry which is preliminary data.</text>
</comment>
<dbReference type="STRING" id="74649.A0A2P6RMA4"/>
<evidence type="ECO:0000313" key="2">
    <source>
        <dbReference type="EMBL" id="PRQ47569.1"/>
    </source>
</evidence>
<evidence type="ECO:0000256" key="1">
    <source>
        <dbReference type="SAM" id="MobiDB-lite"/>
    </source>
</evidence>
<dbReference type="Proteomes" id="UP000238479">
    <property type="component" value="Chromosome 2"/>
</dbReference>
<dbReference type="SUPFAM" id="SSF52540">
    <property type="entry name" value="P-loop containing nucleoside triphosphate hydrolases"/>
    <property type="match status" value="1"/>
</dbReference>
<dbReference type="Gene3D" id="1.20.272.10">
    <property type="match status" value="1"/>
</dbReference>
<dbReference type="Gramene" id="PRQ47569">
    <property type="protein sequence ID" value="PRQ47569"/>
    <property type="gene ID" value="RchiOBHm_Chr2g0101071"/>
</dbReference>
<dbReference type="PANTHER" id="PTHR11669">
    <property type="entry name" value="REPLICATION FACTOR C / DNA POLYMERASE III GAMMA-TAU SUBUNIT"/>
    <property type="match status" value="1"/>
</dbReference>
<reference evidence="2 3" key="1">
    <citation type="journal article" date="2018" name="Nat. Genet.">
        <title>The Rosa genome provides new insights in the design of modern roses.</title>
        <authorList>
            <person name="Bendahmane M."/>
        </authorList>
    </citation>
    <scope>NUCLEOTIDE SEQUENCE [LARGE SCALE GENOMIC DNA]</scope>
    <source>
        <strain evidence="3">cv. Old Blush</strain>
    </source>
</reference>
<dbReference type="InterPro" id="IPR008921">
    <property type="entry name" value="DNA_pol3_clamp-load_cplx_C"/>
</dbReference>
<feature type="compositionally biased region" description="Low complexity" evidence="1">
    <location>
        <begin position="372"/>
        <end position="405"/>
    </location>
</feature>
<dbReference type="OMA" id="TEAWFSC"/>
<dbReference type="InterPro" id="IPR027417">
    <property type="entry name" value="P-loop_NTPase"/>
</dbReference>